<dbReference type="PROSITE" id="PS00398">
    <property type="entry name" value="RECOMBINASES_2"/>
    <property type="match status" value="1"/>
</dbReference>
<dbReference type="InterPro" id="IPR006118">
    <property type="entry name" value="Recombinase_CS"/>
</dbReference>
<dbReference type="InterPro" id="IPR050639">
    <property type="entry name" value="SSR_resolvase"/>
</dbReference>
<evidence type="ECO:0000256" key="3">
    <source>
        <dbReference type="ARBA" id="ARBA00023125"/>
    </source>
</evidence>
<keyword evidence="8" id="KW-1185">Reference proteome</keyword>
<evidence type="ECO:0000256" key="4">
    <source>
        <dbReference type="ARBA" id="ARBA00023172"/>
    </source>
</evidence>
<feature type="region of interest" description="Disordered" evidence="5">
    <location>
        <begin position="148"/>
        <end position="169"/>
    </location>
</feature>
<dbReference type="InterPro" id="IPR036162">
    <property type="entry name" value="Resolvase-like_N_sf"/>
</dbReference>
<comment type="similarity">
    <text evidence="1">Belongs to the site-specific recombinase resolvase family.</text>
</comment>
<dbReference type="Gene3D" id="1.10.10.60">
    <property type="entry name" value="Homeodomain-like"/>
    <property type="match status" value="1"/>
</dbReference>
<dbReference type="PANTHER" id="PTHR30461:SF2">
    <property type="entry name" value="SERINE RECOMBINASE PINE-RELATED"/>
    <property type="match status" value="1"/>
</dbReference>
<evidence type="ECO:0000256" key="5">
    <source>
        <dbReference type="SAM" id="MobiDB-lite"/>
    </source>
</evidence>
<evidence type="ECO:0000256" key="1">
    <source>
        <dbReference type="ARBA" id="ARBA00009913"/>
    </source>
</evidence>
<gene>
    <name evidence="7" type="ORF">QOZ95_005442</name>
</gene>
<accession>A0ABU0L7F6</accession>
<protein>
    <submittedName>
        <fullName evidence="7">DNA invertase Pin-like site-specific DNA recombinase</fullName>
    </submittedName>
</protein>
<dbReference type="SMART" id="SM00857">
    <property type="entry name" value="Resolvase"/>
    <property type="match status" value="1"/>
</dbReference>
<dbReference type="EMBL" id="JAUSWA010000062">
    <property type="protein sequence ID" value="MDQ0497223.1"/>
    <property type="molecule type" value="Genomic_DNA"/>
</dbReference>
<dbReference type="InterPro" id="IPR006119">
    <property type="entry name" value="Resolv_N"/>
</dbReference>
<dbReference type="SUPFAM" id="SSF46689">
    <property type="entry name" value="Homeodomain-like"/>
    <property type="match status" value="1"/>
</dbReference>
<dbReference type="CDD" id="cd03768">
    <property type="entry name" value="SR_ResInv"/>
    <property type="match status" value="1"/>
</dbReference>
<dbReference type="Gene3D" id="3.40.50.1390">
    <property type="entry name" value="Resolvase, N-terminal catalytic domain"/>
    <property type="match status" value="1"/>
</dbReference>
<keyword evidence="2" id="KW-0229">DNA integration</keyword>
<name>A0ABU0L7F6_9BACL</name>
<organism evidence="7 8">
    <name type="scientific">Paenibacillus brasilensis</name>
    <dbReference type="NCBI Taxonomy" id="128574"/>
    <lineage>
        <taxon>Bacteria</taxon>
        <taxon>Bacillati</taxon>
        <taxon>Bacillota</taxon>
        <taxon>Bacilli</taxon>
        <taxon>Bacillales</taxon>
        <taxon>Paenibacillaceae</taxon>
        <taxon>Paenibacillus</taxon>
    </lineage>
</organism>
<reference evidence="7 8" key="1">
    <citation type="submission" date="2023-07" db="EMBL/GenBank/DDBJ databases">
        <title>Genomic Encyclopedia of Type Strains, Phase IV (KMG-IV): sequencing the most valuable type-strain genomes for metagenomic binning, comparative biology and taxonomic classification.</title>
        <authorList>
            <person name="Goeker M."/>
        </authorList>
    </citation>
    <scope>NUCLEOTIDE SEQUENCE [LARGE SCALE GENOMIC DNA]</scope>
    <source>
        <strain evidence="7 8">DSM 14914</strain>
    </source>
</reference>
<dbReference type="InterPro" id="IPR009057">
    <property type="entry name" value="Homeodomain-like_sf"/>
</dbReference>
<dbReference type="Pfam" id="PF00239">
    <property type="entry name" value="Resolvase"/>
    <property type="match status" value="1"/>
</dbReference>
<evidence type="ECO:0000259" key="6">
    <source>
        <dbReference type="PROSITE" id="PS51736"/>
    </source>
</evidence>
<dbReference type="PANTHER" id="PTHR30461">
    <property type="entry name" value="DNA-INVERTASE FROM LAMBDOID PROPHAGE"/>
    <property type="match status" value="1"/>
</dbReference>
<sequence>MDLAIETLLKLKKNRSFKKTSEALIHSDQGTHYTHPDYRQLDQLQSFGCERFYQEKITGSKKERPELEKMLDHLRSGDTVVICELTRLSRSTKDLFQLVELIEKNGANIKSLKETWLDTTTPQGKLMFTIFAGISQFERDLISQRTKEGLDSARARGRKGGRPPKNSNDIEKAIKLYRSKDYSLKEINEMTGISKTSLYRYLELQAREFKQKS</sequence>
<dbReference type="SUPFAM" id="SSF53041">
    <property type="entry name" value="Resolvase-like"/>
    <property type="match status" value="1"/>
</dbReference>
<proteinExistence type="inferred from homology"/>
<dbReference type="InterPro" id="IPR006120">
    <property type="entry name" value="Resolvase_HTH_dom"/>
</dbReference>
<comment type="caution">
    <text evidence="7">The sequence shown here is derived from an EMBL/GenBank/DDBJ whole genome shotgun (WGS) entry which is preliminary data.</text>
</comment>
<evidence type="ECO:0000313" key="7">
    <source>
        <dbReference type="EMBL" id="MDQ0497223.1"/>
    </source>
</evidence>
<keyword evidence="3" id="KW-0238">DNA-binding</keyword>
<evidence type="ECO:0000256" key="2">
    <source>
        <dbReference type="ARBA" id="ARBA00022908"/>
    </source>
</evidence>
<dbReference type="PROSITE" id="PS51736">
    <property type="entry name" value="RECOMBINASES_3"/>
    <property type="match status" value="1"/>
</dbReference>
<dbReference type="Proteomes" id="UP001242811">
    <property type="component" value="Unassembled WGS sequence"/>
</dbReference>
<feature type="domain" description="Resolvase/invertase-type recombinase catalytic" evidence="6">
    <location>
        <begin position="22"/>
        <end position="157"/>
    </location>
</feature>
<evidence type="ECO:0000313" key="8">
    <source>
        <dbReference type="Proteomes" id="UP001242811"/>
    </source>
</evidence>
<dbReference type="Pfam" id="PF02796">
    <property type="entry name" value="HTH_7"/>
    <property type="match status" value="1"/>
</dbReference>
<keyword evidence="4" id="KW-0233">DNA recombination</keyword>